<feature type="compositionally biased region" description="Pro residues" evidence="1">
    <location>
        <begin position="146"/>
        <end position="158"/>
    </location>
</feature>
<dbReference type="AlphaFoldDB" id="A0A484MXH6"/>
<keyword evidence="3" id="KW-1185">Reference proteome</keyword>
<sequence length="212" mass="22124">MSTNHTKLRVVSFASSDRSMSSHPIVAAVSKPPIDLRLLAAPLLPFLAAVPSLTARSSAADHGSQSSSRGRRRPTGAASRRRRRSSRPSIAAPPMFPSPVAAAIIADGCSAATPNGGRRQTPDAAVSPSPESRAVVARASSWSPSLEPPSPSFQPPSPFAQRPPAAVDCSAASRCSSPSSCRSATVTGVRHRRRIRPLPRVDIAGRLTSTPD</sequence>
<evidence type="ECO:0000256" key="1">
    <source>
        <dbReference type="SAM" id="MobiDB-lite"/>
    </source>
</evidence>
<feature type="region of interest" description="Disordered" evidence="1">
    <location>
        <begin position="111"/>
        <end position="212"/>
    </location>
</feature>
<evidence type="ECO:0000313" key="2">
    <source>
        <dbReference type="EMBL" id="VFQ92866.1"/>
    </source>
</evidence>
<dbReference type="EMBL" id="OOIL02004704">
    <property type="protein sequence ID" value="VFQ92866.1"/>
    <property type="molecule type" value="Genomic_DNA"/>
</dbReference>
<protein>
    <submittedName>
        <fullName evidence="2">Uncharacterized protein</fullName>
    </submittedName>
</protein>
<feature type="compositionally biased region" description="Low complexity" evidence="1">
    <location>
        <begin position="159"/>
        <end position="184"/>
    </location>
</feature>
<feature type="compositionally biased region" description="Low complexity" evidence="1">
    <location>
        <begin position="56"/>
        <end position="68"/>
    </location>
</feature>
<name>A0A484MXH6_9ASTE</name>
<organism evidence="2 3">
    <name type="scientific">Cuscuta campestris</name>
    <dbReference type="NCBI Taxonomy" id="132261"/>
    <lineage>
        <taxon>Eukaryota</taxon>
        <taxon>Viridiplantae</taxon>
        <taxon>Streptophyta</taxon>
        <taxon>Embryophyta</taxon>
        <taxon>Tracheophyta</taxon>
        <taxon>Spermatophyta</taxon>
        <taxon>Magnoliopsida</taxon>
        <taxon>eudicotyledons</taxon>
        <taxon>Gunneridae</taxon>
        <taxon>Pentapetalae</taxon>
        <taxon>asterids</taxon>
        <taxon>lamiids</taxon>
        <taxon>Solanales</taxon>
        <taxon>Convolvulaceae</taxon>
        <taxon>Cuscuteae</taxon>
        <taxon>Cuscuta</taxon>
        <taxon>Cuscuta subgen. Grammica</taxon>
        <taxon>Cuscuta sect. Cleistogrammica</taxon>
    </lineage>
</organism>
<dbReference type="Proteomes" id="UP000595140">
    <property type="component" value="Unassembled WGS sequence"/>
</dbReference>
<proteinExistence type="predicted"/>
<accession>A0A484MXH6</accession>
<evidence type="ECO:0000313" key="3">
    <source>
        <dbReference type="Proteomes" id="UP000595140"/>
    </source>
</evidence>
<feature type="region of interest" description="Disordered" evidence="1">
    <location>
        <begin position="56"/>
        <end position="96"/>
    </location>
</feature>
<feature type="compositionally biased region" description="Low complexity" evidence="1">
    <location>
        <begin position="129"/>
        <end position="145"/>
    </location>
</feature>
<feature type="compositionally biased region" description="Basic residues" evidence="1">
    <location>
        <begin position="69"/>
        <end position="86"/>
    </location>
</feature>
<gene>
    <name evidence="2" type="ORF">CCAM_LOCUS34642</name>
</gene>
<reference evidence="2 3" key="1">
    <citation type="submission" date="2018-04" db="EMBL/GenBank/DDBJ databases">
        <authorList>
            <person name="Vogel A."/>
        </authorList>
    </citation>
    <scope>NUCLEOTIDE SEQUENCE [LARGE SCALE GENOMIC DNA]</scope>
</reference>